<feature type="domain" description="D-isomer specific 2-hydroxyacid dehydrogenase NAD-binding" evidence="3">
    <location>
        <begin position="104"/>
        <end position="274"/>
    </location>
</feature>
<dbReference type="RefSeq" id="WP_061133364.1">
    <property type="nucleotide sequence ID" value="NZ_FCNX02000002.1"/>
</dbReference>
<dbReference type="EMBL" id="FCNX02000002">
    <property type="protein sequence ID" value="SAK49054.1"/>
    <property type="molecule type" value="Genomic_DNA"/>
</dbReference>
<reference evidence="4" key="1">
    <citation type="submission" date="2016-01" db="EMBL/GenBank/DDBJ databases">
        <authorList>
            <person name="Peeters C."/>
        </authorList>
    </citation>
    <scope>NUCLEOTIDE SEQUENCE</scope>
    <source>
        <strain evidence="4">LMG 29320</strain>
    </source>
</reference>
<dbReference type="Proteomes" id="UP000054903">
    <property type="component" value="Unassembled WGS sequence"/>
</dbReference>
<dbReference type="SUPFAM" id="SSF51735">
    <property type="entry name" value="NAD(P)-binding Rossmann-fold domains"/>
    <property type="match status" value="1"/>
</dbReference>
<dbReference type="CDD" id="cd12164">
    <property type="entry name" value="GDH_like_2"/>
    <property type="match status" value="1"/>
</dbReference>
<name>A0A157ZU29_9BURK</name>
<dbReference type="Gene3D" id="3.40.50.720">
    <property type="entry name" value="NAD(P)-binding Rossmann-like Domain"/>
    <property type="match status" value="2"/>
</dbReference>
<keyword evidence="1" id="KW-0560">Oxidoreductase</keyword>
<evidence type="ECO:0000259" key="3">
    <source>
        <dbReference type="Pfam" id="PF02826"/>
    </source>
</evidence>
<evidence type="ECO:0000256" key="1">
    <source>
        <dbReference type="ARBA" id="ARBA00023002"/>
    </source>
</evidence>
<dbReference type="Pfam" id="PF02826">
    <property type="entry name" value="2-Hacid_dh_C"/>
    <property type="match status" value="1"/>
</dbReference>
<dbReference type="GO" id="GO:0051287">
    <property type="term" value="F:NAD binding"/>
    <property type="evidence" value="ECO:0007669"/>
    <property type="project" value="InterPro"/>
</dbReference>
<proteinExistence type="predicted"/>
<dbReference type="PANTHER" id="PTHR43333">
    <property type="entry name" value="2-HACID_DH_C DOMAIN-CONTAINING PROTEIN"/>
    <property type="match status" value="1"/>
</dbReference>
<keyword evidence="5" id="KW-1185">Reference proteome</keyword>
<sequence>MDILMAVGTPHASRWMQAVQCVLPEAHVRAWRQGDDEPADYALVWKCDAAALKPRAGLKAVFNLGAGVDALLAMLPGVLVEAPIYRLEDAGMAQQMADYARYGVLHHMRRFEAYRQQAARGEWKALDAMHRRDMPIGVMGLGSLGEHVARTLAADGFIVRGYSRSTKTIDGIQTFGSPDGLDAFLEGLHVLVNLLPATADTHGLINARTLARLADNACVINLARGMHVHEADLLDALDSGKLAFAMLDVFTHEPLDAAHPFWRHPRVMVTPHISAVTLIDDSARQVADKIAAIEAGRAVTGRVDPSRGY</sequence>
<accession>A0A157ZU29</accession>
<keyword evidence="2" id="KW-0520">NAD</keyword>
<dbReference type="STRING" id="1777138.AWB77_01095"/>
<dbReference type="PROSITE" id="PS00065">
    <property type="entry name" value="D_2_HYDROXYACID_DH_1"/>
    <property type="match status" value="1"/>
</dbReference>
<evidence type="ECO:0000313" key="5">
    <source>
        <dbReference type="Proteomes" id="UP000054903"/>
    </source>
</evidence>
<dbReference type="InterPro" id="IPR029752">
    <property type="entry name" value="D-isomer_DH_CS1"/>
</dbReference>
<evidence type="ECO:0000313" key="4">
    <source>
        <dbReference type="EMBL" id="SAK49054.1"/>
    </source>
</evidence>
<dbReference type="AlphaFoldDB" id="A0A157ZU29"/>
<dbReference type="OrthoDB" id="9787219at2"/>
<gene>
    <name evidence="4" type="ORF">AWB77_01095</name>
</gene>
<comment type="caution">
    <text evidence="4">The sequence shown here is derived from an EMBL/GenBank/DDBJ whole genome shotgun (WGS) entry which is preliminary data.</text>
</comment>
<dbReference type="InterPro" id="IPR036291">
    <property type="entry name" value="NAD(P)-bd_dom_sf"/>
</dbReference>
<evidence type="ECO:0000256" key="2">
    <source>
        <dbReference type="ARBA" id="ARBA00023027"/>
    </source>
</evidence>
<organism evidence="4 5">
    <name type="scientific">Caballeronia fortuita</name>
    <dbReference type="NCBI Taxonomy" id="1777138"/>
    <lineage>
        <taxon>Bacteria</taxon>
        <taxon>Pseudomonadati</taxon>
        <taxon>Pseudomonadota</taxon>
        <taxon>Betaproteobacteria</taxon>
        <taxon>Burkholderiales</taxon>
        <taxon>Burkholderiaceae</taxon>
        <taxon>Caballeronia</taxon>
    </lineage>
</organism>
<dbReference type="InterPro" id="IPR006140">
    <property type="entry name" value="D-isomer_DH_NAD-bd"/>
</dbReference>
<dbReference type="PANTHER" id="PTHR43333:SF1">
    <property type="entry name" value="D-ISOMER SPECIFIC 2-HYDROXYACID DEHYDROGENASE NAD-BINDING DOMAIN-CONTAINING PROTEIN"/>
    <property type="match status" value="1"/>
</dbReference>
<dbReference type="GO" id="GO:0016616">
    <property type="term" value="F:oxidoreductase activity, acting on the CH-OH group of donors, NAD or NADP as acceptor"/>
    <property type="evidence" value="ECO:0007669"/>
    <property type="project" value="UniProtKB-ARBA"/>
</dbReference>
<protein>
    <submittedName>
        <fullName evidence="4">D-isomer specific 2-hydroxyacid dehydrogenase</fullName>
    </submittedName>
</protein>